<reference evidence="2 3" key="1">
    <citation type="journal article" date="2016" name="Nat. Commun.">
        <title>Thousands of microbial genomes shed light on interconnected biogeochemical processes in an aquifer system.</title>
        <authorList>
            <person name="Anantharaman K."/>
            <person name="Brown C.T."/>
            <person name="Hug L.A."/>
            <person name="Sharon I."/>
            <person name="Castelle C.J."/>
            <person name="Probst A.J."/>
            <person name="Thomas B.C."/>
            <person name="Singh A."/>
            <person name="Wilkins M.J."/>
            <person name="Karaoz U."/>
            <person name="Brodie E.L."/>
            <person name="Williams K.H."/>
            <person name="Hubbard S.S."/>
            <person name="Banfield J.F."/>
        </authorList>
    </citation>
    <scope>NUCLEOTIDE SEQUENCE [LARGE SCALE GENOMIC DNA]</scope>
</reference>
<dbReference type="InterPro" id="IPR001296">
    <property type="entry name" value="Glyco_trans_1"/>
</dbReference>
<evidence type="ECO:0000313" key="2">
    <source>
        <dbReference type="EMBL" id="OGL44447.1"/>
    </source>
</evidence>
<sequence length="200" mass="23371">MYYIAFSIKFPQIDKNIKYGHKVAYMGTIVENKGILELLDGYRQYVNGSKNPLELHLWGLNNMGDRFIGEIEKTKNAKYCGYISNEEVFKKVLEYKAIILPSKSEGLPRICLEAMYCNRIIICHRSIRTVVEHIPEEFVLNDATSMEIKNKLFIIESYDKALSYDYDFDVHSPERVANKLIEFYSNIQNVKFQAERYKPA</sequence>
<dbReference type="SUPFAM" id="SSF53756">
    <property type="entry name" value="UDP-Glycosyltransferase/glycogen phosphorylase"/>
    <property type="match status" value="1"/>
</dbReference>
<dbReference type="Pfam" id="PF00534">
    <property type="entry name" value="Glycos_transf_1"/>
    <property type="match status" value="1"/>
</dbReference>
<protein>
    <recommendedName>
        <fullName evidence="1">Glycosyl transferase family 1 domain-containing protein</fullName>
    </recommendedName>
</protein>
<dbReference type="Proteomes" id="UP000178797">
    <property type="component" value="Unassembled WGS sequence"/>
</dbReference>
<organism evidence="2 3">
    <name type="scientific">Candidatus Schekmanbacteria bacterium RBG_16_38_10</name>
    <dbReference type="NCBI Taxonomy" id="1817879"/>
    <lineage>
        <taxon>Bacteria</taxon>
        <taxon>Candidatus Schekmaniibacteriota</taxon>
    </lineage>
</organism>
<dbReference type="GO" id="GO:0016757">
    <property type="term" value="F:glycosyltransferase activity"/>
    <property type="evidence" value="ECO:0007669"/>
    <property type="project" value="InterPro"/>
</dbReference>
<accession>A0A1F7RU64</accession>
<evidence type="ECO:0000259" key="1">
    <source>
        <dbReference type="Pfam" id="PF00534"/>
    </source>
</evidence>
<proteinExistence type="predicted"/>
<evidence type="ECO:0000313" key="3">
    <source>
        <dbReference type="Proteomes" id="UP000178797"/>
    </source>
</evidence>
<comment type="caution">
    <text evidence="2">The sequence shown here is derived from an EMBL/GenBank/DDBJ whole genome shotgun (WGS) entry which is preliminary data.</text>
</comment>
<gene>
    <name evidence="2" type="ORF">A2W05_10720</name>
</gene>
<dbReference type="Gene3D" id="3.40.50.2000">
    <property type="entry name" value="Glycogen Phosphorylase B"/>
    <property type="match status" value="1"/>
</dbReference>
<name>A0A1F7RU64_9BACT</name>
<feature type="domain" description="Glycosyl transferase family 1" evidence="1">
    <location>
        <begin position="22"/>
        <end position="134"/>
    </location>
</feature>
<dbReference type="EMBL" id="MGDE01000183">
    <property type="protein sequence ID" value="OGL44447.1"/>
    <property type="molecule type" value="Genomic_DNA"/>
</dbReference>
<dbReference type="AlphaFoldDB" id="A0A1F7RU64"/>